<dbReference type="Gene3D" id="1.25.10.90">
    <property type="match status" value="1"/>
</dbReference>
<dbReference type="SUPFAM" id="SSF48371">
    <property type="entry name" value="ARM repeat"/>
    <property type="match status" value="1"/>
</dbReference>
<dbReference type="InterPro" id="IPR014825">
    <property type="entry name" value="DNA_alkylation"/>
</dbReference>
<dbReference type="InterPro" id="IPR016024">
    <property type="entry name" value="ARM-type_fold"/>
</dbReference>
<organism evidence="1 2">
    <name type="scientific">Gemelliphila palaticanis</name>
    <dbReference type="NCBI Taxonomy" id="81950"/>
    <lineage>
        <taxon>Bacteria</taxon>
        <taxon>Bacillati</taxon>
        <taxon>Bacillota</taxon>
        <taxon>Bacilli</taxon>
        <taxon>Bacillales</taxon>
        <taxon>Gemellaceae</taxon>
        <taxon>Gemelliphila</taxon>
    </lineage>
</organism>
<dbReference type="Proteomes" id="UP000531840">
    <property type="component" value="Unassembled WGS sequence"/>
</dbReference>
<reference evidence="1 2" key="1">
    <citation type="submission" date="2020-07" db="EMBL/GenBank/DDBJ databases">
        <title>MOT database genomes.</title>
        <authorList>
            <person name="Joseph S."/>
            <person name="Aduse-Opoku J."/>
            <person name="Hashim A."/>
            <person name="Wade W."/>
            <person name="Curtis M."/>
        </authorList>
    </citation>
    <scope>NUCLEOTIDE SEQUENCE [LARGE SCALE GENOMIC DNA]</scope>
    <source>
        <strain evidence="1 2">CIP 106318</strain>
    </source>
</reference>
<evidence type="ECO:0000313" key="2">
    <source>
        <dbReference type="Proteomes" id="UP000531840"/>
    </source>
</evidence>
<dbReference type="Pfam" id="PF08713">
    <property type="entry name" value="DNA_alkylation"/>
    <property type="match status" value="1"/>
</dbReference>
<protein>
    <submittedName>
        <fullName evidence="1">DNA alkylation repair protein</fullName>
    </submittedName>
</protein>
<evidence type="ECO:0000313" key="1">
    <source>
        <dbReference type="EMBL" id="NYS46989.1"/>
    </source>
</evidence>
<comment type="caution">
    <text evidence="1">The sequence shown here is derived from an EMBL/GenBank/DDBJ whole genome shotgun (WGS) entry which is preliminary data.</text>
</comment>
<name>A0ABX2T0N4_9BACL</name>
<proteinExistence type="predicted"/>
<dbReference type="PANTHER" id="PTHR41291:SF1">
    <property type="entry name" value="DNA ALKYLATION REPAIR PROTEIN"/>
    <property type="match status" value="1"/>
</dbReference>
<dbReference type="EMBL" id="JACBYF010000002">
    <property type="protein sequence ID" value="NYS46989.1"/>
    <property type="molecule type" value="Genomic_DNA"/>
</dbReference>
<dbReference type="PANTHER" id="PTHR41291">
    <property type="entry name" value="DNA ALKYLATION REPAIR PROTEIN"/>
    <property type="match status" value="1"/>
</dbReference>
<accession>A0ABX2T0N4</accession>
<keyword evidence="2" id="KW-1185">Reference proteome</keyword>
<gene>
    <name evidence="1" type="ORF">HZY85_02120</name>
</gene>
<sequence>MLNNILESLKQKSNSSVIKRYEKLNEPKPYYGVLKGEINKIAKNYAPNNKLAIELWETKNLDAQILSINIFDYKTITKDDIEKVLEYTDSMTSKIMFVEKIIASSNLSEYYRVKLSSSEDIYTQSLGWRLNVKYLSTKKVSSKEIDEILEYIELNLLLVDEPLKWAMNYCLVTIALSYSEYLNKCLDLSKKLGVYKDQKVSKGCTSAYAPDWISAVLKRKDK</sequence>
<dbReference type="RefSeq" id="WP_179940356.1">
    <property type="nucleotide sequence ID" value="NZ_JACBYF010000002.1"/>
</dbReference>